<accession>A0A2K3PL13</accession>
<comment type="caution">
    <text evidence="11">The sequence shown here is derived from an EMBL/GenBank/DDBJ whole genome shotgun (WGS) entry which is preliminary data.</text>
</comment>
<feature type="transmembrane region" description="Helical" evidence="9">
    <location>
        <begin position="34"/>
        <end position="60"/>
    </location>
</feature>
<dbReference type="InterPro" id="IPR035513">
    <property type="entry name" value="Invertase/methylesterase_inhib"/>
</dbReference>
<dbReference type="PANTHER" id="PTHR31080">
    <property type="entry name" value="PECTINESTERASE INHIBITOR-LIKE"/>
    <property type="match status" value="1"/>
</dbReference>
<reference evidence="11 12" key="2">
    <citation type="journal article" date="2017" name="Front. Plant Sci.">
        <title>Gene Classification and Mining of Molecular Markers Useful in Red Clover (Trifolium pratense) Breeding.</title>
        <authorList>
            <person name="Istvanek J."/>
            <person name="Dluhosova J."/>
            <person name="Dluhos P."/>
            <person name="Patkova L."/>
            <person name="Nedelnik J."/>
            <person name="Repkova J."/>
        </authorList>
    </citation>
    <scope>NUCLEOTIDE SEQUENCE [LARGE SCALE GENOMIC DNA]</scope>
    <source>
        <strain evidence="12">cv. Tatra</strain>
        <tissue evidence="11">Young leaves</tissue>
    </source>
</reference>
<keyword evidence="3" id="KW-1015">Disulfide bond</keyword>
<dbReference type="GO" id="GO:0071555">
    <property type="term" value="P:cell wall organization"/>
    <property type="evidence" value="ECO:0007669"/>
    <property type="project" value="UniProtKB-KW"/>
</dbReference>
<feature type="domain" description="Pectinesterase inhibitor" evidence="10">
    <location>
        <begin position="73"/>
        <end position="232"/>
    </location>
</feature>
<name>A0A2K3PL13_TRIPR</name>
<evidence type="ECO:0000313" key="12">
    <source>
        <dbReference type="Proteomes" id="UP000236291"/>
    </source>
</evidence>
<dbReference type="InterPro" id="IPR051955">
    <property type="entry name" value="PME_Inhibitor"/>
</dbReference>
<dbReference type="InterPro" id="IPR006501">
    <property type="entry name" value="Pectinesterase_inhib_dom"/>
</dbReference>
<evidence type="ECO:0000256" key="2">
    <source>
        <dbReference type="ARBA" id="ARBA00022729"/>
    </source>
</evidence>
<dbReference type="Gene3D" id="1.20.140.40">
    <property type="entry name" value="Invertase/pectin methylesterase inhibitor family protein"/>
    <property type="match status" value="1"/>
</dbReference>
<dbReference type="NCBIfam" id="TIGR01614">
    <property type="entry name" value="PME_inhib"/>
    <property type="match status" value="1"/>
</dbReference>
<comment type="function">
    <text evidence="7">Acts in the modification of cell walls via demethylesterification of cell wall pectin.</text>
</comment>
<dbReference type="GO" id="GO:0030599">
    <property type="term" value="F:pectinesterase activity"/>
    <property type="evidence" value="ECO:0007669"/>
    <property type="project" value="UniProtKB-EC"/>
</dbReference>
<dbReference type="Pfam" id="PF04043">
    <property type="entry name" value="PMEI"/>
    <property type="match status" value="1"/>
</dbReference>
<dbReference type="EMBL" id="ASHM01008115">
    <property type="protein sequence ID" value="PNY15964.1"/>
    <property type="molecule type" value="Genomic_DNA"/>
</dbReference>
<dbReference type="EC" id="3.1.1.11" evidence="1"/>
<dbReference type="FunFam" id="1.20.140.40:FF:000012">
    <property type="entry name" value="Pectinesterase"/>
    <property type="match status" value="1"/>
</dbReference>
<gene>
    <name evidence="11" type="ORF">L195_g012672</name>
</gene>
<evidence type="ECO:0000256" key="4">
    <source>
        <dbReference type="ARBA" id="ARBA00023316"/>
    </source>
</evidence>
<evidence type="ECO:0000256" key="1">
    <source>
        <dbReference type="ARBA" id="ARBA00013229"/>
    </source>
</evidence>
<evidence type="ECO:0000256" key="3">
    <source>
        <dbReference type="ARBA" id="ARBA00023157"/>
    </source>
</evidence>
<dbReference type="AlphaFoldDB" id="A0A2K3PL13"/>
<evidence type="ECO:0000256" key="8">
    <source>
        <dbReference type="SAM" id="MobiDB-lite"/>
    </source>
</evidence>
<evidence type="ECO:0000256" key="9">
    <source>
        <dbReference type="SAM" id="Phobius"/>
    </source>
</evidence>
<dbReference type="Proteomes" id="UP000236291">
    <property type="component" value="Unassembled WGS sequence"/>
</dbReference>
<evidence type="ECO:0000256" key="7">
    <source>
        <dbReference type="ARBA" id="ARBA00057335"/>
    </source>
</evidence>
<organism evidence="11 12">
    <name type="scientific">Trifolium pratense</name>
    <name type="common">Red clover</name>
    <dbReference type="NCBI Taxonomy" id="57577"/>
    <lineage>
        <taxon>Eukaryota</taxon>
        <taxon>Viridiplantae</taxon>
        <taxon>Streptophyta</taxon>
        <taxon>Embryophyta</taxon>
        <taxon>Tracheophyta</taxon>
        <taxon>Spermatophyta</taxon>
        <taxon>Magnoliopsida</taxon>
        <taxon>eudicotyledons</taxon>
        <taxon>Gunneridae</taxon>
        <taxon>Pentapetalae</taxon>
        <taxon>rosids</taxon>
        <taxon>fabids</taxon>
        <taxon>Fabales</taxon>
        <taxon>Fabaceae</taxon>
        <taxon>Papilionoideae</taxon>
        <taxon>50 kb inversion clade</taxon>
        <taxon>NPAAA clade</taxon>
        <taxon>Hologalegina</taxon>
        <taxon>IRL clade</taxon>
        <taxon>Trifolieae</taxon>
        <taxon>Trifolium</taxon>
    </lineage>
</organism>
<evidence type="ECO:0000256" key="5">
    <source>
        <dbReference type="ARBA" id="ARBA00038471"/>
    </source>
</evidence>
<keyword evidence="4" id="KW-0961">Cell wall biogenesis/degradation</keyword>
<feature type="non-terminal residue" evidence="11">
    <location>
        <position position="281"/>
    </location>
</feature>
<dbReference type="GO" id="GO:0004857">
    <property type="term" value="F:enzyme inhibitor activity"/>
    <property type="evidence" value="ECO:0007669"/>
    <property type="project" value="InterPro"/>
</dbReference>
<evidence type="ECO:0000259" key="10">
    <source>
        <dbReference type="SMART" id="SM00856"/>
    </source>
</evidence>
<dbReference type="STRING" id="57577.A0A2K3PL13"/>
<comment type="similarity">
    <text evidence="5">Belongs to the PMEI family.</text>
</comment>
<keyword evidence="9" id="KW-0472">Membrane</keyword>
<evidence type="ECO:0000256" key="6">
    <source>
        <dbReference type="ARBA" id="ARBA00047928"/>
    </source>
</evidence>
<dbReference type="SUPFAM" id="SSF101148">
    <property type="entry name" value="Plant invertase/pectin methylesterase inhibitor"/>
    <property type="match status" value="1"/>
</dbReference>
<keyword evidence="2" id="KW-0732">Signal</keyword>
<evidence type="ECO:0000313" key="11">
    <source>
        <dbReference type="EMBL" id="PNY15964.1"/>
    </source>
</evidence>
<feature type="region of interest" description="Disordered" evidence="8">
    <location>
        <begin position="1"/>
        <end position="24"/>
    </location>
</feature>
<reference evidence="11 12" key="1">
    <citation type="journal article" date="2014" name="Am. J. Bot.">
        <title>Genome assembly and annotation for red clover (Trifolium pratense; Fabaceae).</title>
        <authorList>
            <person name="Istvanek J."/>
            <person name="Jaros M."/>
            <person name="Krenek A."/>
            <person name="Repkova J."/>
        </authorList>
    </citation>
    <scope>NUCLEOTIDE SEQUENCE [LARGE SCALE GENOMIC DNA]</scope>
    <source>
        <strain evidence="12">cv. Tatra</strain>
        <tissue evidence="11">Young leaves</tissue>
    </source>
</reference>
<keyword evidence="9" id="KW-1133">Transmembrane helix</keyword>
<dbReference type="SMART" id="SM00856">
    <property type="entry name" value="PMEI"/>
    <property type="match status" value="1"/>
</dbReference>
<sequence length="281" mass="30103">MEYGRLGLSEPGGSSPSPSEPIIISRPRSSKKKIVFLSLLAVLLIVVSAVSAAMLTGIHYRTSSPKNPTLKHNPTQAISKTCSKTHFPSLCENYLLDFLGSDIASEKDLIHISLNMTLQHISKALYSSAAISSTVGMNPRIRAAYIDCLELLDDSVDALSRSLTSVVPSTSSGAVKPLTASSTDDVLTWLSAALTNQDTCADGFSDVSGAVKDQMASNIKDLSELVSNCLAIFSASGAGDDFSGVPIGNRRRLMTMPDEDEFPVWLKKRERRLLSLPVTAI</sequence>
<protein>
    <recommendedName>
        <fullName evidence="1">pectinesterase</fullName>
        <ecNumber evidence="1">3.1.1.11</ecNumber>
    </recommendedName>
</protein>
<proteinExistence type="inferred from homology"/>
<dbReference type="CDD" id="cd15798">
    <property type="entry name" value="PMEI-like_3"/>
    <property type="match status" value="1"/>
</dbReference>
<comment type="catalytic activity">
    <reaction evidence="6">
        <text>[(1-&gt;4)-alpha-D-galacturonosyl methyl ester](n) + n H2O = [(1-&gt;4)-alpha-D-galacturonosyl](n) + n methanol + n H(+)</text>
        <dbReference type="Rhea" id="RHEA:22380"/>
        <dbReference type="Rhea" id="RHEA-COMP:14570"/>
        <dbReference type="Rhea" id="RHEA-COMP:14573"/>
        <dbReference type="ChEBI" id="CHEBI:15377"/>
        <dbReference type="ChEBI" id="CHEBI:15378"/>
        <dbReference type="ChEBI" id="CHEBI:17790"/>
        <dbReference type="ChEBI" id="CHEBI:140522"/>
        <dbReference type="ChEBI" id="CHEBI:140523"/>
        <dbReference type="EC" id="3.1.1.11"/>
    </reaction>
</comment>
<keyword evidence="9" id="KW-0812">Transmembrane</keyword>